<dbReference type="PROSITE" id="PS50014">
    <property type="entry name" value="BROMODOMAIN_2"/>
    <property type="match status" value="1"/>
</dbReference>
<keyword evidence="8" id="KW-1185">Reference proteome</keyword>
<dbReference type="InterPro" id="IPR036427">
    <property type="entry name" value="Bromodomain-like_sf"/>
</dbReference>
<dbReference type="SMART" id="SM00297">
    <property type="entry name" value="BROMO"/>
    <property type="match status" value="1"/>
</dbReference>
<dbReference type="SUPFAM" id="SSF47370">
    <property type="entry name" value="Bromodomain"/>
    <property type="match status" value="1"/>
</dbReference>
<gene>
    <name evidence="7" type="ORF">NEOLI_002693</name>
</gene>
<evidence type="ECO:0000313" key="8">
    <source>
        <dbReference type="Proteomes" id="UP000186594"/>
    </source>
</evidence>
<dbReference type="Gene3D" id="2.30.280.10">
    <property type="entry name" value="SRA-YDG"/>
    <property type="match status" value="1"/>
</dbReference>
<evidence type="ECO:0000256" key="4">
    <source>
        <dbReference type="PROSITE-ProRule" id="PRU00358"/>
    </source>
</evidence>
<evidence type="ECO:0000256" key="2">
    <source>
        <dbReference type="ARBA" id="ARBA00023242"/>
    </source>
</evidence>
<name>A0A1U7LMT2_NEOID</name>
<evidence type="ECO:0000313" key="7">
    <source>
        <dbReference type="EMBL" id="OLL23852.1"/>
    </source>
</evidence>
<sequence>MFPDYYSSSNLNSTDLFLFGLNEEIGSNALNLTDLSHFSACDPPKVPLKTPKAKKRKSSESNLIFQTEERIAPGIIRRRVNGRLSMSFDDHIKEKKKRMGKSKVFGPIEGFPVGYWWAFRMECHRDGIHEAPVAGIVGTPQTGCPSIAISGGYEDDVDNGYEFIYTGAGGRDLKGTEETRKNLRTAPQSKDQEASSTNMALMKSCDEKLPVRVVRGFKGRKPWAPPVGFRYDGLYRVVKYYQVVGISGFKVIVVTLIKAYLKVWRFDFARLPNQPPIDIEGVYAKEHHQYELAGVVIDEQTGKLHKKASTHIRSKKGCDSIKNPATLKEKPPVISVKSEYRNGVEGNNLLDIKHEDESSKPRNSRAVGKLCKTNRVKSVLSEINVQQQIFEPIEYIVMGDARAECKERKIKRETGSSNTENSWETSCQRILDTLFCRTYANIAISFLEPVGKAFIRPSINPVDRDEYPDYYEEIQKPIDLGLVQNRLASRVYNCPQEFYDDLALMFANCHYYNMEGSDIVQDATRLEGVFKRRWAKVFGTME</sequence>
<dbReference type="SMART" id="SM00466">
    <property type="entry name" value="SRA"/>
    <property type="match status" value="1"/>
</dbReference>
<dbReference type="InterPro" id="IPR003105">
    <property type="entry name" value="SRA_YDG"/>
</dbReference>
<dbReference type="InterPro" id="IPR045134">
    <property type="entry name" value="UHRF1/2-like"/>
</dbReference>
<organism evidence="7 8">
    <name type="scientific">Neolecta irregularis (strain DAH-3)</name>
    <dbReference type="NCBI Taxonomy" id="1198029"/>
    <lineage>
        <taxon>Eukaryota</taxon>
        <taxon>Fungi</taxon>
        <taxon>Dikarya</taxon>
        <taxon>Ascomycota</taxon>
        <taxon>Taphrinomycotina</taxon>
        <taxon>Neolectales</taxon>
        <taxon>Neolectaceae</taxon>
        <taxon>Neolecta</taxon>
    </lineage>
</organism>
<dbReference type="GO" id="GO:0044027">
    <property type="term" value="P:negative regulation of gene expression via chromosomal CpG island methylation"/>
    <property type="evidence" value="ECO:0007669"/>
    <property type="project" value="TreeGrafter"/>
</dbReference>
<proteinExistence type="predicted"/>
<dbReference type="GO" id="GO:0016567">
    <property type="term" value="P:protein ubiquitination"/>
    <property type="evidence" value="ECO:0007669"/>
    <property type="project" value="TreeGrafter"/>
</dbReference>
<dbReference type="CDD" id="cd04369">
    <property type="entry name" value="Bromodomain"/>
    <property type="match status" value="1"/>
</dbReference>
<dbReference type="InterPro" id="IPR015947">
    <property type="entry name" value="PUA-like_sf"/>
</dbReference>
<comment type="caution">
    <text evidence="7">The sequence shown here is derived from an EMBL/GenBank/DDBJ whole genome shotgun (WGS) entry which is preliminary data.</text>
</comment>
<evidence type="ECO:0000256" key="3">
    <source>
        <dbReference type="PROSITE-ProRule" id="PRU00035"/>
    </source>
</evidence>
<dbReference type="PRINTS" id="PR00503">
    <property type="entry name" value="BROMODOMAIN"/>
</dbReference>
<dbReference type="STRING" id="1198029.A0A1U7LMT2"/>
<protein>
    <submittedName>
        <fullName evidence="7">E3 ubiquitin-protein ligase UHRF1</fullName>
    </submittedName>
</protein>
<evidence type="ECO:0000256" key="1">
    <source>
        <dbReference type="ARBA" id="ARBA00023117"/>
    </source>
</evidence>
<dbReference type="Gene3D" id="1.20.920.10">
    <property type="entry name" value="Bromodomain-like"/>
    <property type="match status" value="1"/>
</dbReference>
<dbReference type="InterPro" id="IPR036987">
    <property type="entry name" value="SRA-YDG_sf"/>
</dbReference>
<dbReference type="PANTHER" id="PTHR14140">
    <property type="entry name" value="E3 UBIQUITIN-PROTEIN LIGASE UHRF-RELATED"/>
    <property type="match status" value="1"/>
</dbReference>
<accession>A0A1U7LMT2</accession>
<keyword evidence="1 3" id="KW-0103">Bromodomain</keyword>
<dbReference type="OrthoDB" id="2270193at2759"/>
<dbReference type="GO" id="GO:0061630">
    <property type="term" value="F:ubiquitin protein ligase activity"/>
    <property type="evidence" value="ECO:0007669"/>
    <property type="project" value="TreeGrafter"/>
</dbReference>
<dbReference type="Pfam" id="PF02182">
    <property type="entry name" value="SAD_SRA"/>
    <property type="match status" value="1"/>
</dbReference>
<comment type="subcellular location">
    <subcellularLocation>
        <location evidence="4">Nucleus</location>
    </subcellularLocation>
</comment>
<reference evidence="7 8" key="1">
    <citation type="submission" date="2016-04" db="EMBL/GenBank/DDBJ databases">
        <title>Evolutionary innovation and constraint leading to complex multicellularity in the Ascomycota.</title>
        <authorList>
            <person name="Cisse O."/>
            <person name="Nguyen A."/>
            <person name="Hewitt D.A."/>
            <person name="Jedd G."/>
            <person name="Stajich J.E."/>
        </authorList>
    </citation>
    <scope>NUCLEOTIDE SEQUENCE [LARGE SCALE GENOMIC DNA]</scope>
    <source>
        <strain evidence="7 8">DAH-3</strain>
    </source>
</reference>
<keyword evidence="2 4" id="KW-0539">Nucleus</keyword>
<dbReference type="GO" id="GO:0000785">
    <property type="term" value="C:chromatin"/>
    <property type="evidence" value="ECO:0007669"/>
    <property type="project" value="UniProtKB-ARBA"/>
</dbReference>
<dbReference type="Pfam" id="PF00439">
    <property type="entry name" value="Bromodomain"/>
    <property type="match status" value="1"/>
</dbReference>
<dbReference type="Proteomes" id="UP000186594">
    <property type="component" value="Unassembled WGS sequence"/>
</dbReference>
<feature type="domain" description="YDG" evidence="6">
    <location>
        <begin position="106"/>
        <end position="258"/>
    </location>
</feature>
<dbReference type="SUPFAM" id="SSF88697">
    <property type="entry name" value="PUA domain-like"/>
    <property type="match status" value="1"/>
</dbReference>
<dbReference type="EMBL" id="LXFE01001159">
    <property type="protein sequence ID" value="OLL23852.1"/>
    <property type="molecule type" value="Genomic_DNA"/>
</dbReference>
<evidence type="ECO:0000259" key="6">
    <source>
        <dbReference type="PROSITE" id="PS51015"/>
    </source>
</evidence>
<dbReference type="PANTHER" id="PTHR14140:SF27">
    <property type="entry name" value="OS04G0289800 PROTEIN"/>
    <property type="match status" value="1"/>
</dbReference>
<feature type="domain" description="Bromo" evidence="5">
    <location>
        <begin position="450"/>
        <end position="520"/>
    </location>
</feature>
<dbReference type="InterPro" id="IPR001487">
    <property type="entry name" value="Bromodomain"/>
</dbReference>
<dbReference type="AlphaFoldDB" id="A0A1U7LMT2"/>
<evidence type="ECO:0000259" key="5">
    <source>
        <dbReference type="PROSITE" id="PS50014"/>
    </source>
</evidence>
<dbReference type="PROSITE" id="PS51015">
    <property type="entry name" value="YDG"/>
    <property type="match status" value="1"/>
</dbReference>
<dbReference type="GO" id="GO:0005634">
    <property type="term" value="C:nucleus"/>
    <property type="evidence" value="ECO:0007669"/>
    <property type="project" value="UniProtKB-SubCell"/>
</dbReference>